<evidence type="ECO:0000256" key="2">
    <source>
        <dbReference type="ARBA" id="ARBA00023002"/>
    </source>
</evidence>
<name>A0A1V4EU70_9BACL</name>
<evidence type="ECO:0000313" key="5">
    <source>
        <dbReference type="Proteomes" id="UP000190229"/>
    </source>
</evidence>
<dbReference type="CDD" id="cd05276">
    <property type="entry name" value="p53_inducible_oxidoreductase"/>
    <property type="match status" value="1"/>
</dbReference>
<keyword evidence="2" id="KW-0560">Oxidoreductase</keyword>
<dbReference type="SUPFAM" id="SSF51735">
    <property type="entry name" value="NAD(P)-binding Rossmann-fold domains"/>
    <property type="match status" value="1"/>
</dbReference>
<dbReference type="GO" id="GO:0070402">
    <property type="term" value="F:NADPH binding"/>
    <property type="evidence" value="ECO:0007669"/>
    <property type="project" value="TreeGrafter"/>
</dbReference>
<dbReference type="RefSeq" id="WP_079290239.1">
    <property type="nucleotide sequence ID" value="NZ_MWPS01000016.1"/>
</dbReference>
<dbReference type="EMBL" id="MWPS01000016">
    <property type="protein sequence ID" value="OPG16483.1"/>
    <property type="molecule type" value="Genomic_DNA"/>
</dbReference>
<keyword evidence="5" id="KW-1185">Reference proteome</keyword>
<dbReference type="NCBIfam" id="TIGR02824">
    <property type="entry name" value="quinone_pig3"/>
    <property type="match status" value="1"/>
</dbReference>
<evidence type="ECO:0000313" key="4">
    <source>
        <dbReference type="EMBL" id="OPG16483.1"/>
    </source>
</evidence>
<dbReference type="InterPro" id="IPR013149">
    <property type="entry name" value="ADH-like_C"/>
</dbReference>
<protein>
    <submittedName>
        <fullName evidence="4">NADPH:quinone oxidoreductase</fullName>
    </submittedName>
</protein>
<dbReference type="Pfam" id="PF00107">
    <property type="entry name" value="ADH_zinc_N"/>
    <property type="match status" value="1"/>
</dbReference>
<comment type="caution">
    <text evidence="4">The sequence shown here is derived from an EMBL/GenBank/DDBJ whole genome shotgun (WGS) entry which is preliminary data.</text>
</comment>
<evidence type="ECO:0000256" key="1">
    <source>
        <dbReference type="ARBA" id="ARBA00022857"/>
    </source>
</evidence>
<dbReference type="AlphaFoldDB" id="A0A1V4EU70"/>
<evidence type="ECO:0000259" key="3">
    <source>
        <dbReference type="SMART" id="SM00829"/>
    </source>
</evidence>
<dbReference type="Pfam" id="PF08240">
    <property type="entry name" value="ADH_N"/>
    <property type="match status" value="1"/>
</dbReference>
<dbReference type="PANTHER" id="PTHR48106">
    <property type="entry name" value="QUINONE OXIDOREDUCTASE PIG3-RELATED"/>
    <property type="match status" value="1"/>
</dbReference>
<dbReference type="Gene3D" id="3.40.50.720">
    <property type="entry name" value="NAD(P)-binding Rossmann-like Domain"/>
    <property type="match status" value="1"/>
</dbReference>
<dbReference type="InterPro" id="IPR036291">
    <property type="entry name" value="NAD(P)-bd_dom_sf"/>
</dbReference>
<dbReference type="SMART" id="SM00829">
    <property type="entry name" value="PKS_ER"/>
    <property type="match status" value="1"/>
</dbReference>
<gene>
    <name evidence="4" type="ORF">B2M26_06290</name>
</gene>
<dbReference type="InterPro" id="IPR011032">
    <property type="entry name" value="GroES-like_sf"/>
</dbReference>
<dbReference type="InterPro" id="IPR014189">
    <property type="entry name" value="Quinone_OxRdtase_PIG3"/>
</dbReference>
<dbReference type="Proteomes" id="UP000190229">
    <property type="component" value="Unassembled WGS sequence"/>
</dbReference>
<keyword evidence="1" id="KW-0521">NADP</keyword>
<dbReference type="Gene3D" id="3.90.180.10">
    <property type="entry name" value="Medium-chain alcohol dehydrogenases, catalytic domain"/>
    <property type="match status" value="1"/>
</dbReference>
<dbReference type="PANTHER" id="PTHR48106:SF18">
    <property type="entry name" value="QUINONE OXIDOREDUCTASE PIG3"/>
    <property type="match status" value="1"/>
</dbReference>
<dbReference type="InterPro" id="IPR020843">
    <property type="entry name" value="ER"/>
</dbReference>
<feature type="domain" description="Enoyl reductase (ER)" evidence="3">
    <location>
        <begin position="10"/>
        <end position="324"/>
    </location>
</feature>
<dbReference type="GO" id="GO:0016651">
    <property type="term" value="F:oxidoreductase activity, acting on NAD(P)H"/>
    <property type="evidence" value="ECO:0007669"/>
    <property type="project" value="TreeGrafter"/>
</dbReference>
<reference evidence="4 5" key="1">
    <citation type="submission" date="2017-02" db="EMBL/GenBank/DDBJ databases">
        <title>Draft genome of Acidibacillus ferrooxidans Huett2.</title>
        <authorList>
            <person name="Schopf S."/>
        </authorList>
    </citation>
    <scope>NUCLEOTIDE SEQUENCE [LARGE SCALE GENOMIC DNA]</scope>
    <source>
        <strain evidence="4 5">Huett2</strain>
    </source>
</reference>
<dbReference type="InterPro" id="IPR013154">
    <property type="entry name" value="ADH-like_N"/>
</dbReference>
<accession>A0A1V4EU70</accession>
<sequence>MRAIGIKEPGEPSVLTMVTCDPPLLRPHHVRVAVHATALNRADLLQRRGLYPPPPGESEILGLEMSGVVCELGEGVTAVTVGDEVCALLPGGGYAEEVVVHEDMLAHIPSGLTFEEAAALPEVFLTAYSNLVWLGQFQPGQSILIHAGASGVGTAAIQLVKQMNGNCMITAGSSQKRSFCKELGADRVFNYHDGSFVEAVQTFTNGHGVDIIFDFIGEPYFSQNLASLSFDGKLILIGTMGGSIAQNVDLGYLLRKRLQILGTALRSRSQEQKIALTRSFFSYATPLFERGVLRPIVDRVFDWRDAAAAHAYMETNQNIGKIVLTIGRGDENRP</sequence>
<organism evidence="4 5">
    <name type="scientific">Ferroacidibacillus organovorans</name>
    <dbReference type="NCBI Taxonomy" id="1765683"/>
    <lineage>
        <taxon>Bacteria</taxon>
        <taxon>Bacillati</taxon>
        <taxon>Bacillota</taxon>
        <taxon>Bacilli</taxon>
        <taxon>Bacillales</taxon>
        <taxon>Alicyclobacillaceae</taxon>
        <taxon>Ferroacidibacillus</taxon>
    </lineage>
</organism>
<proteinExistence type="predicted"/>
<dbReference type="SUPFAM" id="SSF50129">
    <property type="entry name" value="GroES-like"/>
    <property type="match status" value="1"/>
</dbReference>